<dbReference type="InterPro" id="IPR011598">
    <property type="entry name" value="bHLH_dom"/>
</dbReference>
<dbReference type="SMART" id="SM00353">
    <property type="entry name" value="HLH"/>
    <property type="match status" value="1"/>
</dbReference>
<evidence type="ECO:0000256" key="7">
    <source>
        <dbReference type="SAM" id="MobiDB-lite"/>
    </source>
</evidence>
<dbReference type="OMA" id="IFMDQHG"/>
<dbReference type="AlphaFoldDB" id="A0A4Y7J5S1"/>
<dbReference type="InterPro" id="IPR054502">
    <property type="entry name" value="bHLH-TF_ACT-like_plant"/>
</dbReference>
<dbReference type="InterPro" id="IPR025610">
    <property type="entry name" value="MYC/MYB_N"/>
</dbReference>
<dbReference type="Pfam" id="PF14215">
    <property type="entry name" value="bHLH-MYC_N"/>
    <property type="match status" value="1"/>
</dbReference>
<evidence type="ECO:0000256" key="1">
    <source>
        <dbReference type="ARBA" id="ARBA00004123"/>
    </source>
</evidence>
<feature type="compositionally biased region" description="Polar residues" evidence="7">
    <location>
        <begin position="210"/>
        <end position="224"/>
    </location>
</feature>
<keyword evidence="10" id="KW-1185">Reference proteome</keyword>
<dbReference type="STRING" id="3469.A0A4Y7J5S1"/>
<dbReference type="GO" id="GO:0005634">
    <property type="term" value="C:nucleus"/>
    <property type="evidence" value="ECO:0007669"/>
    <property type="project" value="UniProtKB-SubCell"/>
</dbReference>
<feature type="compositionally biased region" description="Basic and acidic residues" evidence="7">
    <location>
        <begin position="483"/>
        <end position="498"/>
    </location>
</feature>
<keyword evidence="3" id="KW-0010">Activator</keyword>
<dbReference type="GO" id="GO:0046983">
    <property type="term" value="F:protein dimerization activity"/>
    <property type="evidence" value="ECO:0007669"/>
    <property type="project" value="InterPro"/>
</dbReference>
<keyword evidence="6" id="KW-0175">Coiled coil</keyword>
<dbReference type="Gene3D" id="4.10.280.10">
    <property type="entry name" value="Helix-loop-helix DNA-binding domain"/>
    <property type="match status" value="1"/>
</dbReference>
<evidence type="ECO:0000256" key="3">
    <source>
        <dbReference type="ARBA" id="ARBA00023159"/>
    </source>
</evidence>
<gene>
    <name evidence="9" type="ORF">C5167_014261</name>
</gene>
<dbReference type="Proteomes" id="UP000316621">
    <property type="component" value="Chromosome 3"/>
</dbReference>
<dbReference type="GO" id="GO:0010026">
    <property type="term" value="P:trichome differentiation"/>
    <property type="evidence" value="ECO:0007669"/>
    <property type="project" value="EnsemblPlants"/>
</dbReference>
<protein>
    <recommendedName>
        <fullName evidence="8">BHLH domain-containing protein</fullName>
    </recommendedName>
</protein>
<dbReference type="GO" id="GO:0000976">
    <property type="term" value="F:transcription cis-regulatory region binding"/>
    <property type="evidence" value="ECO:0007669"/>
    <property type="project" value="EnsemblPlants"/>
</dbReference>
<comment type="subcellular location">
    <subcellularLocation>
        <location evidence="1">Nucleus</location>
    </subcellularLocation>
</comment>
<proteinExistence type="predicted"/>
<keyword evidence="2" id="KW-0805">Transcription regulation</keyword>
<feature type="domain" description="BHLH" evidence="8">
    <location>
        <begin position="509"/>
        <end position="558"/>
    </location>
</feature>
<dbReference type="PANTHER" id="PTHR46266:SF4">
    <property type="entry name" value="TRANSCRIPTION FACTOR TT8"/>
    <property type="match status" value="1"/>
</dbReference>
<feature type="region of interest" description="Disordered" evidence="7">
    <location>
        <begin position="483"/>
        <end position="507"/>
    </location>
</feature>
<evidence type="ECO:0000313" key="9">
    <source>
        <dbReference type="EMBL" id="RZC55400.1"/>
    </source>
</evidence>
<feature type="region of interest" description="Disordered" evidence="7">
    <location>
        <begin position="241"/>
        <end position="284"/>
    </location>
</feature>
<evidence type="ECO:0000256" key="4">
    <source>
        <dbReference type="ARBA" id="ARBA00023163"/>
    </source>
</evidence>
<keyword evidence="4" id="KW-0804">Transcription</keyword>
<feature type="compositionally biased region" description="Acidic residues" evidence="7">
    <location>
        <begin position="251"/>
        <end position="273"/>
    </location>
</feature>
<feature type="coiled-coil region" evidence="6">
    <location>
        <begin position="507"/>
        <end position="575"/>
    </location>
</feature>
<evidence type="ECO:0000256" key="2">
    <source>
        <dbReference type="ARBA" id="ARBA00023015"/>
    </source>
</evidence>
<name>A0A4Y7J5S1_PAPSO</name>
<evidence type="ECO:0000256" key="5">
    <source>
        <dbReference type="ARBA" id="ARBA00023242"/>
    </source>
</evidence>
<dbReference type="SUPFAM" id="SSF47459">
    <property type="entry name" value="HLH, helix-loop-helix DNA-binding domain"/>
    <property type="match status" value="1"/>
</dbReference>
<feature type="region of interest" description="Disordered" evidence="7">
    <location>
        <begin position="201"/>
        <end position="224"/>
    </location>
</feature>
<feature type="compositionally biased region" description="Polar residues" evidence="7">
    <location>
        <begin position="274"/>
        <end position="284"/>
    </location>
</feature>
<dbReference type="Gramene" id="RZC55400">
    <property type="protein sequence ID" value="RZC55400"/>
    <property type="gene ID" value="C5167_014261"/>
</dbReference>
<dbReference type="GO" id="GO:2000029">
    <property type="term" value="P:regulation of proanthocyanidin biosynthetic process"/>
    <property type="evidence" value="ECO:0007669"/>
    <property type="project" value="EnsemblPlants"/>
</dbReference>
<keyword evidence="5" id="KW-0539">Nucleus</keyword>
<dbReference type="PROSITE" id="PS50888">
    <property type="entry name" value="BHLH"/>
    <property type="match status" value="1"/>
</dbReference>
<dbReference type="OrthoDB" id="690068at2759"/>
<evidence type="ECO:0000259" key="8">
    <source>
        <dbReference type="PROSITE" id="PS50888"/>
    </source>
</evidence>
<dbReference type="Pfam" id="PF22754">
    <property type="entry name" value="bHLH-TF_ACT-like_plant"/>
    <property type="match status" value="1"/>
</dbReference>
<evidence type="ECO:0000256" key="6">
    <source>
        <dbReference type="SAM" id="Coils"/>
    </source>
</evidence>
<dbReference type="GO" id="GO:0031542">
    <property type="term" value="P:positive regulation of anthocyanin biosynthetic process"/>
    <property type="evidence" value="ECO:0007669"/>
    <property type="project" value="EnsemblPlants"/>
</dbReference>
<dbReference type="PANTHER" id="PTHR46266">
    <property type="entry name" value="TRANSCRIPTION FACTOR TT8"/>
    <property type="match status" value="1"/>
</dbReference>
<accession>A0A4Y7J5S1</accession>
<dbReference type="GO" id="GO:0009867">
    <property type="term" value="P:jasmonic acid mediated signaling pathway"/>
    <property type="evidence" value="ECO:0007669"/>
    <property type="project" value="EnsemblPlants"/>
</dbReference>
<dbReference type="InterPro" id="IPR036638">
    <property type="entry name" value="HLH_DNA-bd_sf"/>
</dbReference>
<organism evidence="9 10">
    <name type="scientific">Papaver somniferum</name>
    <name type="common">Opium poppy</name>
    <dbReference type="NCBI Taxonomy" id="3469"/>
    <lineage>
        <taxon>Eukaryota</taxon>
        <taxon>Viridiplantae</taxon>
        <taxon>Streptophyta</taxon>
        <taxon>Embryophyta</taxon>
        <taxon>Tracheophyta</taxon>
        <taxon>Spermatophyta</taxon>
        <taxon>Magnoliopsida</taxon>
        <taxon>Ranunculales</taxon>
        <taxon>Papaveraceae</taxon>
        <taxon>Papaveroideae</taxon>
        <taxon>Papaver</taxon>
    </lineage>
</organism>
<reference evidence="9 10" key="1">
    <citation type="journal article" date="2018" name="Science">
        <title>The opium poppy genome and morphinan production.</title>
        <authorList>
            <person name="Guo L."/>
            <person name="Winzer T."/>
            <person name="Yang X."/>
            <person name="Li Y."/>
            <person name="Ning Z."/>
            <person name="He Z."/>
            <person name="Teodor R."/>
            <person name="Lu Y."/>
            <person name="Bowser T.A."/>
            <person name="Graham I.A."/>
            <person name="Ye K."/>
        </authorList>
    </citation>
    <scope>NUCLEOTIDE SEQUENCE [LARGE SCALE GENOMIC DNA]</scope>
    <source>
        <strain evidence="10">cv. HN1</strain>
        <tissue evidence="9">Leaves</tissue>
    </source>
</reference>
<sequence>MAVAHQPPNSRLQTMLQSAVQAVQWTYSLFWQVCPQQGRILVWGDGYYNGAIKTRKTVQPVEVSTEEASLQRSQQLRELYESLSAEETNQPTRRPCAALSPEDLTESEWFYLMSVSFSFPPGVGLPGKAYTRQQHIWLTGANETESKIFSRAILAKSAHIQTVLCIPLLDGIIEFGTTDRVQEDLGLIQYVKGFFTDYRHQPTPARSEHSTSNPASTSSEQFNFNSTPGLLSAMYSAAHPIPHSSNLEKQNEEDEDDEEEEEEEDDDDEENGSESDSQAETGRNSYADAAATTVVMQDPIHLCDPMIEGLVTTTAERSELVQHEMSEDIRIGSPDDVSNNNLDPDVRMFDITHGSEPGRKWSADQLISGGGLQIPNSDTPQNEELTREDSHYSQTVSTILQQNSNQWPDYTTTAPPLGGGYIGYTLSSSSSSSTTSQSAFAKWSNQNNHLLHLPPPLDVTSSPPQWRLKYILFHVPYLHNKSRDESCTRSRDGSEQGHNKLRKGSSAEDLSANHVLAERRRREKLNERFIVLRSLVPFVTKMDKASILGDTIEYVKQLKKKIQELELKNQSDIDQRMKNMVGFNVTSGGGSNQMVNDPIGFPGSEKRKLRIVEGNAGAKAKVLEGPLVIGNIVQVSIIESDALLELRCLYKEGILLEIMQTLRDLRLEITAVQSSSSNGIFVAELRAKVKENYIGKKPTIMEVKKAIHQVLSH</sequence>
<evidence type="ECO:0000313" key="10">
    <source>
        <dbReference type="Proteomes" id="UP000316621"/>
    </source>
</evidence>
<dbReference type="GO" id="GO:0010214">
    <property type="term" value="P:seed coat development"/>
    <property type="evidence" value="ECO:0007669"/>
    <property type="project" value="EnsemblPlants"/>
</dbReference>
<dbReference type="Pfam" id="PF00010">
    <property type="entry name" value="HLH"/>
    <property type="match status" value="1"/>
</dbReference>
<dbReference type="EMBL" id="CM010717">
    <property type="protein sequence ID" value="RZC55400.1"/>
    <property type="molecule type" value="Genomic_DNA"/>
</dbReference>